<evidence type="ECO:0000313" key="2">
    <source>
        <dbReference type="Proteomes" id="UP000479710"/>
    </source>
</evidence>
<name>A0A6G1F733_9ORYZ</name>
<protein>
    <submittedName>
        <fullName evidence="1">Uncharacterized protein</fullName>
    </submittedName>
</protein>
<sequence>MRATMLSFVEVKEVEGGLLELQQVFLDLASTTSSSTWPRPRGTWAPLRRGGGRPRAVEAAVADRCARHAASSLPGCVKLALLQRNGERGREKEGGYDRWG</sequence>
<proteinExistence type="predicted"/>
<evidence type="ECO:0000313" key="1">
    <source>
        <dbReference type="EMBL" id="KAF0932674.1"/>
    </source>
</evidence>
<dbReference type="Proteomes" id="UP000479710">
    <property type="component" value="Unassembled WGS sequence"/>
</dbReference>
<dbReference type="EMBL" id="SPHZ02000001">
    <property type="protein sequence ID" value="KAF0932674.1"/>
    <property type="molecule type" value="Genomic_DNA"/>
</dbReference>
<comment type="caution">
    <text evidence="1">The sequence shown here is derived from an EMBL/GenBank/DDBJ whole genome shotgun (WGS) entry which is preliminary data.</text>
</comment>
<gene>
    <name evidence="1" type="ORF">E2562_011972</name>
</gene>
<keyword evidence="2" id="KW-1185">Reference proteome</keyword>
<accession>A0A6G1F733</accession>
<dbReference type="AlphaFoldDB" id="A0A6G1F733"/>
<organism evidence="1 2">
    <name type="scientific">Oryza meyeriana var. granulata</name>
    <dbReference type="NCBI Taxonomy" id="110450"/>
    <lineage>
        <taxon>Eukaryota</taxon>
        <taxon>Viridiplantae</taxon>
        <taxon>Streptophyta</taxon>
        <taxon>Embryophyta</taxon>
        <taxon>Tracheophyta</taxon>
        <taxon>Spermatophyta</taxon>
        <taxon>Magnoliopsida</taxon>
        <taxon>Liliopsida</taxon>
        <taxon>Poales</taxon>
        <taxon>Poaceae</taxon>
        <taxon>BOP clade</taxon>
        <taxon>Oryzoideae</taxon>
        <taxon>Oryzeae</taxon>
        <taxon>Oryzinae</taxon>
        <taxon>Oryza</taxon>
        <taxon>Oryza meyeriana</taxon>
    </lineage>
</organism>
<reference evidence="1 2" key="1">
    <citation type="submission" date="2019-11" db="EMBL/GenBank/DDBJ databases">
        <title>Whole genome sequence of Oryza granulata.</title>
        <authorList>
            <person name="Li W."/>
        </authorList>
    </citation>
    <scope>NUCLEOTIDE SEQUENCE [LARGE SCALE GENOMIC DNA]</scope>
    <source>
        <strain evidence="2">cv. Menghai</strain>
        <tissue evidence="1">Leaf</tissue>
    </source>
</reference>